<keyword evidence="3" id="KW-1185">Reference proteome</keyword>
<feature type="transmembrane region" description="Helical" evidence="1">
    <location>
        <begin position="33"/>
        <end position="54"/>
    </location>
</feature>
<keyword evidence="1" id="KW-0472">Membrane</keyword>
<evidence type="ECO:0000256" key="1">
    <source>
        <dbReference type="SAM" id="Phobius"/>
    </source>
</evidence>
<dbReference type="AlphaFoldDB" id="U4L9M5"/>
<dbReference type="Proteomes" id="UP000018144">
    <property type="component" value="Unassembled WGS sequence"/>
</dbReference>
<proteinExistence type="predicted"/>
<gene>
    <name evidence="2" type="ORF">PCON_02337</name>
</gene>
<protein>
    <submittedName>
        <fullName evidence="2">Uncharacterized protein</fullName>
    </submittedName>
</protein>
<sequence>MIILPVFSHLLPFSGFPKEQGFFTGADRIMPRLYIASFSIPFILYAFFSTHLAIGLSYTSSTFSPAPEISTAHRLTHFPTQKLIIIVHPPTFIFLSINFPVFFYIF</sequence>
<feature type="transmembrane region" description="Helical" evidence="1">
    <location>
        <begin position="83"/>
        <end position="105"/>
    </location>
</feature>
<organism evidence="2 3">
    <name type="scientific">Pyronema omphalodes (strain CBS 100304)</name>
    <name type="common">Pyronema confluens</name>
    <dbReference type="NCBI Taxonomy" id="1076935"/>
    <lineage>
        <taxon>Eukaryota</taxon>
        <taxon>Fungi</taxon>
        <taxon>Dikarya</taxon>
        <taxon>Ascomycota</taxon>
        <taxon>Pezizomycotina</taxon>
        <taxon>Pezizomycetes</taxon>
        <taxon>Pezizales</taxon>
        <taxon>Pyronemataceae</taxon>
        <taxon>Pyronema</taxon>
    </lineage>
</organism>
<keyword evidence="1" id="KW-0812">Transmembrane</keyword>
<keyword evidence="1" id="KW-1133">Transmembrane helix</keyword>
<accession>U4L9M5</accession>
<dbReference type="EMBL" id="HF936265">
    <property type="protein sequence ID" value="CCX15878.1"/>
    <property type="molecule type" value="Genomic_DNA"/>
</dbReference>
<name>U4L9M5_PYROM</name>
<evidence type="ECO:0000313" key="3">
    <source>
        <dbReference type="Proteomes" id="UP000018144"/>
    </source>
</evidence>
<reference evidence="2 3" key="1">
    <citation type="journal article" date="2013" name="PLoS Genet.">
        <title>The genome and development-dependent transcriptomes of Pyronema confluens: a window into fungal evolution.</title>
        <authorList>
            <person name="Traeger S."/>
            <person name="Altegoer F."/>
            <person name="Freitag M."/>
            <person name="Gabaldon T."/>
            <person name="Kempken F."/>
            <person name="Kumar A."/>
            <person name="Marcet-Houben M."/>
            <person name="Poggeler S."/>
            <person name="Stajich J.E."/>
            <person name="Nowrousian M."/>
        </authorList>
    </citation>
    <scope>NUCLEOTIDE SEQUENCE [LARGE SCALE GENOMIC DNA]</scope>
    <source>
        <strain evidence="3">CBS 100304</strain>
        <tissue evidence="2">Vegetative mycelium</tissue>
    </source>
</reference>
<evidence type="ECO:0000313" key="2">
    <source>
        <dbReference type="EMBL" id="CCX15878.1"/>
    </source>
</evidence>